<dbReference type="Proteomes" id="UP000324222">
    <property type="component" value="Unassembled WGS sequence"/>
</dbReference>
<sequence length="48" mass="5027">MAGNGCSIPNLDSEEPTRDSGKNSASQSRRGGVYEEAAVRGATYVPQL</sequence>
<proteinExistence type="predicted"/>
<evidence type="ECO:0000313" key="2">
    <source>
        <dbReference type="EMBL" id="MPD03207.1"/>
    </source>
</evidence>
<comment type="caution">
    <text evidence="2">The sequence shown here is derived from an EMBL/GenBank/DDBJ whole genome shotgun (WGS) entry which is preliminary data.</text>
</comment>
<evidence type="ECO:0000256" key="1">
    <source>
        <dbReference type="SAM" id="MobiDB-lite"/>
    </source>
</evidence>
<dbReference type="AlphaFoldDB" id="A0A5B7K9E3"/>
<reference evidence="2 3" key="1">
    <citation type="submission" date="2019-05" db="EMBL/GenBank/DDBJ databases">
        <title>Another draft genome of Portunus trituberculatus and its Hox gene families provides insights of decapod evolution.</title>
        <authorList>
            <person name="Jeong J.-H."/>
            <person name="Song I."/>
            <person name="Kim S."/>
            <person name="Choi T."/>
            <person name="Kim D."/>
            <person name="Ryu S."/>
            <person name="Kim W."/>
        </authorList>
    </citation>
    <scope>NUCLEOTIDE SEQUENCE [LARGE SCALE GENOMIC DNA]</scope>
    <source>
        <tissue evidence="2">Muscle</tissue>
    </source>
</reference>
<keyword evidence="3" id="KW-1185">Reference proteome</keyword>
<name>A0A5B7K9E3_PORTR</name>
<dbReference type="EMBL" id="VSRR010135155">
    <property type="protein sequence ID" value="MPD03207.1"/>
    <property type="molecule type" value="Genomic_DNA"/>
</dbReference>
<gene>
    <name evidence="2" type="ORF">E2C01_098832</name>
</gene>
<evidence type="ECO:0000313" key="3">
    <source>
        <dbReference type="Proteomes" id="UP000324222"/>
    </source>
</evidence>
<accession>A0A5B7K9E3</accession>
<feature type="region of interest" description="Disordered" evidence="1">
    <location>
        <begin position="1"/>
        <end position="35"/>
    </location>
</feature>
<protein>
    <submittedName>
        <fullName evidence="2">Uncharacterized protein</fullName>
    </submittedName>
</protein>
<organism evidence="2 3">
    <name type="scientific">Portunus trituberculatus</name>
    <name type="common">Swimming crab</name>
    <name type="synonym">Neptunus trituberculatus</name>
    <dbReference type="NCBI Taxonomy" id="210409"/>
    <lineage>
        <taxon>Eukaryota</taxon>
        <taxon>Metazoa</taxon>
        <taxon>Ecdysozoa</taxon>
        <taxon>Arthropoda</taxon>
        <taxon>Crustacea</taxon>
        <taxon>Multicrustacea</taxon>
        <taxon>Malacostraca</taxon>
        <taxon>Eumalacostraca</taxon>
        <taxon>Eucarida</taxon>
        <taxon>Decapoda</taxon>
        <taxon>Pleocyemata</taxon>
        <taxon>Brachyura</taxon>
        <taxon>Eubrachyura</taxon>
        <taxon>Portunoidea</taxon>
        <taxon>Portunidae</taxon>
        <taxon>Portuninae</taxon>
        <taxon>Portunus</taxon>
    </lineage>
</organism>